<dbReference type="Pfam" id="PF14078">
    <property type="entry name" value="DUF4259"/>
    <property type="match status" value="1"/>
</dbReference>
<reference evidence="2" key="1">
    <citation type="journal article" date="2019" name="Int. J. Syst. Evol. Microbiol.">
        <title>The Global Catalogue of Microorganisms (GCM) 10K type strain sequencing project: providing services to taxonomists for standard genome sequencing and annotation.</title>
        <authorList>
            <consortium name="The Broad Institute Genomics Platform"/>
            <consortium name="The Broad Institute Genome Sequencing Center for Infectious Disease"/>
            <person name="Wu L."/>
            <person name="Ma J."/>
        </authorList>
    </citation>
    <scope>NUCLEOTIDE SEQUENCE [LARGE SCALE GENOMIC DNA]</scope>
    <source>
        <strain evidence="2">CCM 7526</strain>
    </source>
</reference>
<dbReference type="InterPro" id="IPR025355">
    <property type="entry name" value="DUF4259"/>
</dbReference>
<dbReference type="EMBL" id="JBHTMK010000060">
    <property type="protein sequence ID" value="MFD1372690.1"/>
    <property type="molecule type" value="Genomic_DNA"/>
</dbReference>
<dbReference type="Proteomes" id="UP001597183">
    <property type="component" value="Unassembled WGS sequence"/>
</dbReference>
<gene>
    <name evidence="1" type="ORF">ACFQ5G_45820</name>
</gene>
<sequence length="145" mass="15898">MSTWDVEPFDNDDAADFAIELENASAEACIELVGIVLERVAKATDEDPLFSDAQRAVAAAALIAAQCPGGAGVPSTYGPGPTTPMPQFPPYLHDLAVETLDRVIKAPSWLPEYWEEVSRAPAWRRCISDLRRILDPPQEDSLFDR</sequence>
<dbReference type="RefSeq" id="WP_317795134.1">
    <property type="nucleotide sequence ID" value="NZ_AP028461.1"/>
</dbReference>
<name>A0ABW4AR55_9ACTN</name>
<keyword evidence="2" id="KW-1185">Reference proteome</keyword>
<organism evidence="1 2">
    <name type="scientific">Actinoplanes sichuanensis</name>
    <dbReference type="NCBI Taxonomy" id="512349"/>
    <lineage>
        <taxon>Bacteria</taxon>
        <taxon>Bacillati</taxon>
        <taxon>Actinomycetota</taxon>
        <taxon>Actinomycetes</taxon>
        <taxon>Micromonosporales</taxon>
        <taxon>Micromonosporaceae</taxon>
        <taxon>Actinoplanes</taxon>
    </lineage>
</organism>
<evidence type="ECO:0000313" key="2">
    <source>
        <dbReference type="Proteomes" id="UP001597183"/>
    </source>
</evidence>
<accession>A0ABW4AR55</accession>
<comment type="caution">
    <text evidence="1">The sequence shown here is derived from an EMBL/GenBank/DDBJ whole genome shotgun (WGS) entry which is preliminary data.</text>
</comment>
<proteinExistence type="predicted"/>
<protein>
    <submittedName>
        <fullName evidence="1">DUF4259 domain-containing protein</fullName>
    </submittedName>
</protein>
<evidence type="ECO:0000313" key="1">
    <source>
        <dbReference type="EMBL" id="MFD1372690.1"/>
    </source>
</evidence>